<evidence type="ECO:0000313" key="3">
    <source>
        <dbReference type="Proteomes" id="UP000265703"/>
    </source>
</evidence>
<protein>
    <submittedName>
        <fullName evidence="2">Uncharacterized protein</fullName>
    </submittedName>
</protein>
<organism evidence="2 3">
    <name type="scientific">Glomus cerebriforme</name>
    <dbReference type="NCBI Taxonomy" id="658196"/>
    <lineage>
        <taxon>Eukaryota</taxon>
        <taxon>Fungi</taxon>
        <taxon>Fungi incertae sedis</taxon>
        <taxon>Mucoromycota</taxon>
        <taxon>Glomeromycotina</taxon>
        <taxon>Glomeromycetes</taxon>
        <taxon>Glomerales</taxon>
        <taxon>Glomeraceae</taxon>
        <taxon>Glomus</taxon>
    </lineage>
</organism>
<keyword evidence="3" id="KW-1185">Reference proteome</keyword>
<sequence>MNSTFTPVGGTSFNFFMDGNHMNCTFDYNYMNCTSVKDNSIIDNNYTTSDQDLFDGILNALFPIFFFILLNVKNSSTSKKNALPILDDLLYNIVTWLIPLVVSFVYDDSRMKIFALLNMFLNITCTAFAIKINYRLKEMEEAKWKKGKIPEDFLATSTACVQYYIRNKLTKNRKTFKFYIVKAEDFDGKTINFMNNNNEKDLWELFKLQKGISVPLKLLNGIELNISIVDDGDNKKLEFYIVKAKDFDGKTIEFVVDGNSCKVDYKKDSCGPYYIENIRNFDCNSSLKCKRRSMCCRKSKNNIQYNLHGLFKLQEGILFPLNLPRGIELKICVFDENKKTLKFYIDETNINIGNVEFMVRKGYDNCKCEERDICNICKEYKEYDIREDYKKSDPRKVHYIPNIGKDLIMHICVNNKMDKFPLKDVFELQDGSLFRSPELIEGIFLIMTTIECGKIEKFDDNEEKAKSDDNEEKAHSMIGIENDDDAIMIENNDM</sequence>
<feature type="transmembrane region" description="Helical" evidence="1">
    <location>
        <begin position="112"/>
        <end position="130"/>
    </location>
</feature>
<keyword evidence="1" id="KW-0812">Transmembrane</keyword>
<reference evidence="2" key="1">
    <citation type="submission" date="2018-06" db="EMBL/GenBank/DDBJ databases">
        <title>Comparative genomics reveals the genomic features of Rhizophagus irregularis, R. cerebriforme, R. diaphanum and Gigaspora rosea, and their symbiotic lifestyle signature.</title>
        <authorList>
            <person name="Morin E."/>
            <person name="San Clemente H."/>
            <person name="Chen E.C.H."/>
            <person name="De La Providencia I."/>
            <person name="Hainaut M."/>
            <person name="Kuo A."/>
            <person name="Kohler A."/>
            <person name="Murat C."/>
            <person name="Tang N."/>
            <person name="Roy S."/>
            <person name="Loubradou J."/>
            <person name="Henrissat B."/>
            <person name="Grigoriev I.V."/>
            <person name="Corradi N."/>
            <person name="Roux C."/>
            <person name="Martin F.M."/>
        </authorList>
    </citation>
    <scope>NUCLEOTIDE SEQUENCE [LARGE SCALE GENOMIC DNA]</scope>
    <source>
        <strain evidence="2">DAOM 227022</strain>
    </source>
</reference>
<evidence type="ECO:0000256" key="1">
    <source>
        <dbReference type="SAM" id="Phobius"/>
    </source>
</evidence>
<comment type="caution">
    <text evidence="2">The sequence shown here is derived from an EMBL/GenBank/DDBJ whole genome shotgun (WGS) entry which is preliminary data.</text>
</comment>
<evidence type="ECO:0000313" key="2">
    <source>
        <dbReference type="EMBL" id="RIA93168.1"/>
    </source>
</evidence>
<keyword evidence="1" id="KW-0472">Membrane</keyword>
<gene>
    <name evidence="2" type="ORF">C1645_874229</name>
</gene>
<feature type="transmembrane region" description="Helical" evidence="1">
    <location>
        <begin position="53"/>
        <end position="72"/>
    </location>
</feature>
<dbReference type="Proteomes" id="UP000265703">
    <property type="component" value="Unassembled WGS sequence"/>
</dbReference>
<accession>A0A397T4F3</accession>
<name>A0A397T4F3_9GLOM</name>
<proteinExistence type="predicted"/>
<keyword evidence="1" id="KW-1133">Transmembrane helix</keyword>
<dbReference type="EMBL" id="QKYT01000109">
    <property type="protein sequence ID" value="RIA93168.1"/>
    <property type="molecule type" value="Genomic_DNA"/>
</dbReference>
<dbReference type="AlphaFoldDB" id="A0A397T4F3"/>